<evidence type="ECO:0000256" key="3">
    <source>
        <dbReference type="ARBA" id="ARBA00022989"/>
    </source>
</evidence>
<evidence type="ECO:0000256" key="2">
    <source>
        <dbReference type="ARBA" id="ARBA00022692"/>
    </source>
</evidence>
<feature type="transmembrane region" description="Helical" evidence="5">
    <location>
        <begin position="118"/>
        <end position="138"/>
    </location>
</feature>
<evidence type="ECO:0000313" key="7">
    <source>
        <dbReference type="EMBL" id="SDQ71094.1"/>
    </source>
</evidence>
<feature type="transmembrane region" description="Helical" evidence="5">
    <location>
        <begin position="76"/>
        <end position="97"/>
    </location>
</feature>
<feature type="transmembrane region" description="Helical" evidence="5">
    <location>
        <begin position="49"/>
        <end position="70"/>
    </location>
</feature>
<proteinExistence type="predicted"/>
<feature type="domain" description="Methylamine utilisation protein MauE" evidence="6">
    <location>
        <begin position="4"/>
        <end position="136"/>
    </location>
</feature>
<dbReference type="EMBL" id="FNKK01000002">
    <property type="protein sequence ID" value="SDQ71094.1"/>
    <property type="molecule type" value="Genomic_DNA"/>
</dbReference>
<reference evidence="7 8" key="1">
    <citation type="submission" date="2016-10" db="EMBL/GenBank/DDBJ databases">
        <authorList>
            <person name="de Groot N.N."/>
        </authorList>
    </citation>
    <scope>NUCLEOTIDE SEQUENCE [LARGE SCALE GENOMIC DNA]</scope>
    <source>
        <strain evidence="7 8">DSM 43794</strain>
    </source>
</reference>
<dbReference type="STRING" id="35622.SAMN04489764_1805"/>
<evidence type="ECO:0000259" key="6">
    <source>
        <dbReference type="Pfam" id="PF07291"/>
    </source>
</evidence>
<evidence type="ECO:0000256" key="5">
    <source>
        <dbReference type="SAM" id="Phobius"/>
    </source>
</evidence>
<organism evidence="7 8">
    <name type="scientific">Thermostaphylospora chromogena</name>
    <dbReference type="NCBI Taxonomy" id="35622"/>
    <lineage>
        <taxon>Bacteria</taxon>
        <taxon>Bacillati</taxon>
        <taxon>Actinomycetota</taxon>
        <taxon>Actinomycetes</taxon>
        <taxon>Streptosporangiales</taxon>
        <taxon>Thermomonosporaceae</taxon>
        <taxon>Thermostaphylospora</taxon>
    </lineage>
</organism>
<sequence length="185" mass="19415">MIAQYLALVCQVSIGAIFLCAAVGKLMNPRSLNDLATLVRTTGLIRGRLSAGFGALILTVELAIASAMAIPVRLVTMLGFAMAACFMLFSIFVIFLLNRRGTAFTCACFGSSVKPLGPIHVVRNLMIALIACVGMLFSPEAGRLPSTMIALAVVTGLTAGGFLIALDRLSDLFSSGGSRISLNDR</sequence>
<dbReference type="GO" id="GO:0016020">
    <property type="term" value="C:membrane"/>
    <property type="evidence" value="ECO:0007669"/>
    <property type="project" value="UniProtKB-SubCell"/>
</dbReference>
<comment type="subcellular location">
    <subcellularLocation>
        <location evidence="1">Membrane</location>
        <topology evidence="1">Multi-pass membrane protein</topology>
    </subcellularLocation>
</comment>
<feature type="transmembrane region" description="Helical" evidence="5">
    <location>
        <begin position="6"/>
        <end position="28"/>
    </location>
</feature>
<evidence type="ECO:0000313" key="8">
    <source>
        <dbReference type="Proteomes" id="UP000217103"/>
    </source>
</evidence>
<accession>A0A1H1D3S4</accession>
<dbReference type="AlphaFoldDB" id="A0A1H1D3S4"/>
<evidence type="ECO:0000256" key="4">
    <source>
        <dbReference type="ARBA" id="ARBA00023136"/>
    </source>
</evidence>
<dbReference type="Proteomes" id="UP000217103">
    <property type="component" value="Unassembled WGS sequence"/>
</dbReference>
<keyword evidence="3 5" id="KW-1133">Transmembrane helix</keyword>
<keyword evidence="8" id="KW-1185">Reference proteome</keyword>
<dbReference type="Pfam" id="PF07291">
    <property type="entry name" value="MauE"/>
    <property type="match status" value="1"/>
</dbReference>
<dbReference type="GO" id="GO:0030416">
    <property type="term" value="P:methylamine metabolic process"/>
    <property type="evidence" value="ECO:0007669"/>
    <property type="project" value="InterPro"/>
</dbReference>
<dbReference type="OrthoDB" id="3430313at2"/>
<evidence type="ECO:0000256" key="1">
    <source>
        <dbReference type="ARBA" id="ARBA00004141"/>
    </source>
</evidence>
<name>A0A1H1D3S4_9ACTN</name>
<gene>
    <name evidence="7" type="ORF">SAMN04489764_1805</name>
</gene>
<dbReference type="InterPro" id="IPR009908">
    <property type="entry name" value="Methylamine_util_MauE"/>
</dbReference>
<keyword evidence="2 5" id="KW-0812">Transmembrane</keyword>
<keyword evidence="4 5" id="KW-0472">Membrane</keyword>
<protein>
    <submittedName>
        <fullName evidence="7">Methylamine utilisation protein MauE</fullName>
    </submittedName>
</protein>
<feature type="transmembrane region" description="Helical" evidence="5">
    <location>
        <begin position="144"/>
        <end position="166"/>
    </location>
</feature>
<dbReference type="RefSeq" id="WP_093258614.1">
    <property type="nucleotide sequence ID" value="NZ_FNKK01000002.1"/>
</dbReference>